<feature type="transmembrane region" description="Helical" evidence="1">
    <location>
        <begin position="461"/>
        <end position="488"/>
    </location>
</feature>
<keyword evidence="1" id="KW-0472">Membrane</keyword>
<dbReference type="InterPro" id="IPR039672">
    <property type="entry name" value="MFS_2"/>
</dbReference>
<comment type="caution">
    <text evidence="2">The sequence shown here is derived from an EMBL/GenBank/DDBJ whole genome shotgun (WGS) entry which is preliminary data.</text>
</comment>
<name>A0ABU0YWK4_9MICO</name>
<feature type="transmembrane region" description="Helical" evidence="1">
    <location>
        <begin position="192"/>
        <end position="213"/>
    </location>
</feature>
<dbReference type="InterPro" id="IPR036259">
    <property type="entry name" value="MFS_trans_sf"/>
</dbReference>
<dbReference type="SUPFAM" id="SSF103473">
    <property type="entry name" value="MFS general substrate transporter"/>
    <property type="match status" value="1"/>
</dbReference>
<protein>
    <submittedName>
        <fullName evidence="2">MFS transporter</fullName>
    </submittedName>
</protein>
<dbReference type="RefSeq" id="WP_308866095.1">
    <property type="nucleotide sequence ID" value="NZ_JAVFWO010000001.1"/>
</dbReference>
<feature type="transmembrane region" description="Helical" evidence="1">
    <location>
        <begin position="327"/>
        <end position="347"/>
    </location>
</feature>
<dbReference type="PANTHER" id="PTHR11328">
    <property type="entry name" value="MAJOR FACILITATOR SUPERFAMILY DOMAIN-CONTAINING PROTEIN"/>
    <property type="match status" value="1"/>
</dbReference>
<dbReference type="PANTHER" id="PTHR11328:SF24">
    <property type="entry name" value="MAJOR FACILITATOR SUPERFAMILY (MFS) PROFILE DOMAIN-CONTAINING PROTEIN"/>
    <property type="match status" value="1"/>
</dbReference>
<feature type="transmembrane region" description="Helical" evidence="1">
    <location>
        <begin position="264"/>
        <end position="287"/>
    </location>
</feature>
<feature type="transmembrane region" description="Helical" evidence="1">
    <location>
        <begin position="28"/>
        <end position="50"/>
    </location>
</feature>
<dbReference type="Pfam" id="PF13347">
    <property type="entry name" value="MFS_2"/>
    <property type="match status" value="2"/>
</dbReference>
<evidence type="ECO:0000313" key="2">
    <source>
        <dbReference type="EMBL" id="MDQ7876692.1"/>
    </source>
</evidence>
<accession>A0ABU0YWK4</accession>
<keyword evidence="1" id="KW-1133">Transmembrane helix</keyword>
<gene>
    <name evidence="2" type="ORF">Q9R08_01765</name>
</gene>
<organism evidence="2 3">
    <name type="scientific">Microbacterium psychrotolerans</name>
    <dbReference type="NCBI Taxonomy" id="3068321"/>
    <lineage>
        <taxon>Bacteria</taxon>
        <taxon>Bacillati</taxon>
        <taxon>Actinomycetota</taxon>
        <taxon>Actinomycetes</taxon>
        <taxon>Micrococcales</taxon>
        <taxon>Microbacteriaceae</taxon>
        <taxon>Microbacterium</taxon>
    </lineage>
</organism>
<feature type="transmembrane region" description="Helical" evidence="1">
    <location>
        <begin position="429"/>
        <end position="449"/>
    </location>
</feature>
<proteinExistence type="predicted"/>
<dbReference type="EMBL" id="JAVFWO010000001">
    <property type="protein sequence ID" value="MDQ7876692.1"/>
    <property type="molecule type" value="Genomic_DNA"/>
</dbReference>
<evidence type="ECO:0000313" key="3">
    <source>
        <dbReference type="Proteomes" id="UP001235133"/>
    </source>
</evidence>
<feature type="transmembrane region" description="Helical" evidence="1">
    <location>
        <begin position="96"/>
        <end position="115"/>
    </location>
</feature>
<sequence>MSSDAPRAPEAVASVSSARLTRGTIARYATGSLGTGGFSTLPGLVLTYYLTDSLGVAALAAGAVITVAKVWDVVIDPVIGALTDRDLARHGSRRRLMLIGAIALPLLFALTFAVPPSLGPVVAGIWVLLAFTFTATAFSLFQVPYIALPAELTPSYDERTRLLTWRVVVLTFAILLFGAGGPALRRVSDDPFIQYLVMGVVCGLVIGIGMLVATGVARRTAAAPGETASDVSPEEGGRSAETTGIREHYVSGIRALRRSRPFRLLLSTFVLQALATGLMLAGAQYVAMWVLHSQAAVELLFVALIAPALLAAPAWGVVARRLGKERTFAIASTVFAVAALSILGMLWAPGDWIYVPVGVAGIAYAGMQSLPMAMLPDVISHDARTVPIPTAPSPAAGAPVGASGVGPAGVGGGGRAGSFSGVWTAGETVGFALGATTLALILAMTGYISSTGGQVVEQPDAAITGIVVSFSLAPAVLIGLSLVTLARYPLRRADIESR</sequence>
<feature type="transmembrane region" description="Helical" evidence="1">
    <location>
        <begin position="162"/>
        <end position="180"/>
    </location>
</feature>
<keyword evidence="1" id="KW-0812">Transmembrane</keyword>
<keyword evidence="3" id="KW-1185">Reference proteome</keyword>
<feature type="transmembrane region" description="Helical" evidence="1">
    <location>
        <begin position="121"/>
        <end position="141"/>
    </location>
</feature>
<reference evidence="2 3" key="1">
    <citation type="submission" date="2023-08" db="EMBL/GenBank/DDBJ databases">
        <title>Microbacterium psychrotolerans sp. nov., a psychrotolerant bacterium isolated from soil in Heilongjiang Province, China.</title>
        <authorList>
            <person name="An P."/>
            <person name="Zhao D."/>
            <person name="Xiang H."/>
        </authorList>
    </citation>
    <scope>NUCLEOTIDE SEQUENCE [LARGE SCALE GENOMIC DNA]</scope>
    <source>
        <strain evidence="2 3">QXD-8</strain>
    </source>
</reference>
<evidence type="ECO:0000256" key="1">
    <source>
        <dbReference type="SAM" id="Phobius"/>
    </source>
</evidence>
<feature type="transmembrane region" description="Helical" evidence="1">
    <location>
        <begin position="56"/>
        <end position="75"/>
    </location>
</feature>
<feature type="transmembrane region" description="Helical" evidence="1">
    <location>
        <begin position="299"/>
        <end position="318"/>
    </location>
</feature>
<dbReference type="Proteomes" id="UP001235133">
    <property type="component" value="Unassembled WGS sequence"/>
</dbReference>
<feature type="transmembrane region" description="Helical" evidence="1">
    <location>
        <begin position="353"/>
        <end position="375"/>
    </location>
</feature>
<dbReference type="Gene3D" id="1.20.1250.20">
    <property type="entry name" value="MFS general substrate transporter like domains"/>
    <property type="match status" value="1"/>
</dbReference>